<dbReference type="FunFam" id="3.40.50.2000:FF:000037">
    <property type="entry name" value="Glycosyltransferase"/>
    <property type="match status" value="1"/>
</dbReference>
<dbReference type="Gramene" id="AUR62003676-RA">
    <property type="protein sequence ID" value="AUR62003676-RA:cds"/>
    <property type="gene ID" value="AUR62003676"/>
</dbReference>
<name>A0A803KXB7_CHEQI</name>
<keyword evidence="3 4" id="KW-0808">Transferase</keyword>
<evidence type="ECO:0000313" key="6">
    <source>
        <dbReference type="EnsemblPlants" id="AUR62003676-RA:cds"/>
    </source>
</evidence>
<dbReference type="CDD" id="cd03784">
    <property type="entry name" value="GT1_Gtf-like"/>
    <property type="match status" value="1"/>
</dbReference>
<dbReference type="PANTHER" id="PTHR48049:SF160">
    <property type="entry name" value="UDP-GLYCOSYLTRANSFERASE 91A1"/>
    <property type="match status" value="1"/>
</dbReference>
<evidence type="ECO:0000256" key="5">
    <source>
        <dbReference type="RuleBase" id="RU362057"/>
    </source>
</evidence>
<reference evidence="6" key="1">
    <citation type="journal article" date="2017" name="Nature">
        <title>The genome of Chenopodium quinoa.</title>
        <authorList>
            <person name="Jarvis D.E."/>
            <person name="Ho Y.S."/>
            <person name="Lightfoot D.J."/>
            <person name="Schmoeckel S.M."/>
            <person name="Li B."/>
            <person name="Borm T.J.A."/>
            <person name="Ohyanagi H."/>
            <person name="Mineta K."/>
            <person name="Michell C.T."/>
            <person name="Saber N."/>
            <person name="Kharbatia N.M."/>
            <person name="Rupper R.R."/>
            <person name="Sharp A.R."/>
            <person name="Dally N."/>
            <person name="Boughton B.A."/>
            <person name="Woo Y.H."/>
            <person name="Gao G."/>
            <person name="Schijlen E.G.W.M."/>
            <person name="Guo X."/>
            <person name="Momin A.A."/>
            <person name="Negrao S."/>
            <person name="Al-Babili S."/>
            <person name="Gehring C."/>
            <person name="Roessner U."/>
            <person name="Jung C."/>
            <person name="Murphy K."/>
            <person name="Arold S.T."/>
            <person name="Gojobori T."/>
            <person name="van der Linden C.G."/>
            <person name="van Loo E.N."/>
            <person name="Jellen E.N."/>
            <person name="Maughan P.J."/>
            <person name="Tester M."/>
        </authorList>
    </citation>
    <scope>NUCLEOTIDE SEQUENCE [LARGE SCALE GENOMIC DNA]</scope>
    <source>
        <strain evidence="6">cv. PI 614886</strain>
    </source>
</reference>
<dbReference type="InterPro" id="IPR002213">
    <property type="entry name" value="UDP_glucos_trans"/>
</dbReference>
<evidence type="ECO:0000256" key="4">
    <source>
        <dbReference type="RuleBase" id="RU003718"/>
    </source>
</evidence>
<keyword evidence="7" id="KW-1185">Reference proteome</keyword>
<dbReference type="Proteomes" id="UP000596660">
    <property type="component" value="Unplaced"/>
</dbReference>
<organism evidence="6 7">
    <name type="scientific">Chenopodium quinoa</name>
    <name type="common">Quinoa</name>
    <dbReference type="NCBI Taxonomy" id="63459"/>
    <lineage>
        <taxon>Eukaryota</taxon>
        <taxon>Viridiplantae</taxon>
        <taxon>Streptophyta</taxon>
        <taxon>Embryophyta</taxon>
        <taxon>Tracheophyta</taxon>
        <taxon>Spermatophyta</taxon>
        <taxon>Magnoliopsida</taxon>
        <taxon>eudicotyledons</taxon>
        <taxon>Gunneridae</taxon>
        <taxon>Pentapetalae</taxon>
        <taxon>Caryophyllales</taxon>
        <taxon>Chenopodiaceae</taxon>
        <taxon>Chenopodioideae</taxon>
        <taxon>Atripliceae</taxon>
        <taxon>Chenopodium</taxon>
    </lineage>
</organism>
<evidence type="ECO:0000256" key="1">
    <source>
        <dbReference type="ARBA" id="ARBA00004721"/>
    </source>
</evidence>
<reference evidence="6" key="2">
    <citation type="submission" date="2021-03" db="UniProtKB">
        <authorList>
            <consortium name="EnsemblPlants"/>
        </authorList>
    </citation>
    <scope>IDENTIFICATION</scope>
</reference>
<keyword evidence="4" id="KW-0328">Glycosyltransferase</keyword>
<dbReference type="Pfam" id="PF00201">
    <property type="entry name" value="UDPGT"/>
    <property type="match status" value="1"/>
</dbReference>
<dbReference type="Gene3D" id="3.40.50.2000">
    <property type="entry name" value="Glycogen Phosphorylase B"/>
    <property type="match status" value="2"/>
</dbReference>
<evidence type="ECO:0000256" key="3">
    <source>
        <dbReference type="ARBA" id="ARBA00022679"/>
    </source>
</evidence>
<sequence>MIPFLELSKHLATKGHRTSYVSAPRNLERLSPNIPQKLVPFIELVPLPLPRVEKLPQNVEATSDVPFDDAELLKKAYDGLSEPMARFLEAASPIDWIIYDFPSYWLPPIADRLGVRKVFLSLMNGWSSAAFGPSSSMVKNGTGTWSNPQSLTNMFRSGSSVHDCDVFAIRSCRELENEYLQLLEKLHRKPVIPVGLFPISEEEGKRENDDTWQSIKGWLNSHTNDSVVYVALGSEFSPSQNEIIELALGLELSRLPFFWALQKQAYKPLELPDGFEERTRDQGLVWTNWAPQSQILAHDSVGAFLTHCGWSSIIEGLQFGRPLVMLPFVLDQGLNARVMEEKNVGIEIPRNNDDGSFTKNSVAQSLKMVFGDILGKIYRAEAKKLSRMVSDKSLQQHYTKNFEKYLYNNRSIPET</sequence>
<evidence type="ECO:0000313" key="7">
    <source>
        <dbReference type="Proteomes" id="UP000596660"/>
    </source>
</evidence>
<dbReference type="OMA" id="RIWRTEE"/>
<comment type="pathway">
    <text evidence="1">Secondary metabolite biosynthesis; terpenoid biosynthesis.</text>
</comment>
<dbReference type="GO" id="GO:0035251">
    <property type="term" value="F:UDP-glucosyltransferase activity"/>
    <property type="evidence" value="ECO:0007669"/>
    <property type="project" value="InterPro"/>
</dbReference>
<dbReference type="AlphaFoldDB" id="A0A803KXB7"/>
<dbReference type="PANTHER" id="PTHR48049">
    <property type="entry name" value="GLYCOSYLTRANSFERASE"/>
    <property type="match status" value="1"/>
</dbReference>
<protein>
    <recommendedName>
        <fullName evidence="5">Glycosyltransferase</fullName>
        <ecNumber evidence="5">2.4.1.-</ecNumber>
    </recommendedName>
</protein>
<dbReference type="SUPFAM" id="SSF53756">
    <property type="entry name" value="UDP-Glycosyltransferase/glycogen phosphorylase"/>
    <property type="match status" value="1"/>
</dbReference>
<dbReference type="InterPro" id="IPR035595">
    <property type="entry name" value="UDP_glycos_trans_CS"/>
</dbReference>
<proteinExistence type="inferred from homology"/>
<accession>A0A803KXB7</accession>
<dbReference type="PROSITE" id="PS00375">
    <property type="entry name" value="UDPGT"/>
    <property type="match status" value="1"/>
</dbReference>
<dbReference type="InterPro" id="IPR050481">
    <property type="entry name" value="UDP-glycosyltransf_plant"/>
</dbReference>
<evidence type="ECO:0000256" key="2">
    <source>
        <dbReference type="ARBA" id="ARBA00009995"/>
    </source>
</evidence>
<dbReference type="EnsemblPlants" id="AUR62003676-RA">
    <property type="protein sequence ID" value="AUR62003676-RA:cds"/>
    <property type="gene ID" value="AUR62003676"/>
</dbReference>
<dbReference type="EC" id="2.4.1.-" evidence="5"/>
<comment type="similarity">
    <text evidence="2 4">Belongs to the UDP-glycosyltransferase family.</text>
</comment>